<evidence type="ECO:0000256" key="6">
    <source>
        <dbReference type="ARBA" id="ARBA00023235"/>
    </source>
</evidence>
<name>A0ABS6Y9M4_9BACT</name>
<dbReference type="RefSeq" id="WP_219478926.1">
    <property type="nucleotide sequence ID" value="NZ_JAHXCT010000001.1"/>
</dbReference>
<dbReference type="PANTHER" id="PTHR43725:SF47">
    <property type="entry name" value="UDP-GLUCOSE 4-EPIMERASE"/>
    <property type="match status" value="1"/>
</dbReference>
<keyword evidence="5 7" id="KW-0520">NAD</keyword>
<comment type="caution">
    <text evidence="9">The sequence shown here is derived from an EMBL/GenBank/DDBJ whole genome shotgun (WGS) entry which is preliminary data.</text>
</comment>
<keyword evidence="6 7" id="KW-0413">Isomerase</keyword>
<evidence type="ECO:0000256" key="1">
    <source>
        <dbReference type="ARBA" id="ARBA00000083"/>
    </source>
</evidence>
<protein>
    <recommendedName>
        <fullName evidence="4 7">UDP-glucose 4-epimerase</fullName>
        <ecNumber evidence="4 7">5.1.3.2</ecNumber>
    </recommendedName>
</protein>
<feature type="domain" description="NAD-dependent epimerase/dehydratase" evidence="8">
    <location>
        <begin position="5"/>
        <end position="269"/>
    </location>
</feature>
<evidence type="ECO:0000313" key="10">
    <source>
        <dbReference type="Proteomes" id="UP000788426"/>
    </source>
</evidence>
<evidence type="ECO:0000256" key="2">
    <source>
        <dbReference type="ARBA" id="ARBA00001911"/>
    </source>
</evidence>
<sequence>MKQTILVTGGTGFIGSHTTVELQQAGYDVVIVDNLSNSKVEVLDGIEKITGIRPAFEEIDLKDYAAVENVFKKYPNIEGIIHFAASKAVGESVEKPLMYYRNNIDSLINLLELMPKYNVKGIIFSSSCTVYGQPSKEHLPVTEEAPIQKAMSPYGNTKQINEEIIYDYIHSGANIKSIILRYFNPIGAHPSAHIGELPNGVPMNLIPFVTQTAIGIREELKVFGNDYDTEDGTCIRDFIYVVDLAKAHVKAMERVLEQDSDAIEYFNIGTGKGISVLEVLNTFEEVTGVKVNYSFAPRREGDIEKVWGNVDHANKVLGWKAETPLREVLASAWKWQLKLREDGIS</sequence>
<dbReference type="Pfam" id="PF01370">
    <property type="entry name" value="Epimerase"/>
    <property type="match status" value="1"/>
</dbReference>
<accession>A0ABS6Y9M4</accession>
<evidence type="ECO:0000256" key="5">
    <source>
        <dbReference type="ARBA" id="ARBA00023027"/>
    </source>
</evidence>
<dbReference type="GO" id="GO:0003978">
    <property type="term" value="F:UDP-glucose 4-epimerase activity"/>
    <property type="evidence" value="ECO:0007669"/>
    <property type="project" value="UniProtKB-EC"/>
</dbReference>
<evidence type="ECO:0000256" key="7">
    <source>
        <dbReference type="RuleBase" id="RU366046"/>
    </source>
</evidence>
<dbReference type="Proteomes" id="UP000788426">
    <property type="component" value="Unassembled WGS sequence"/>
</dbReference>
<comment type="pathway">
    <text evidence="3 7">Carbohydrate metabolism; galactose metabolism.</text>
</comment>
<dbReference type="NCBIfam" id="TIGR01179">
    <property type="entry name" value="galE"/>
    <property type="match status" value="1"/>
</dbReference>
<evidence type="ECO:0000256" key="3">
    <source>
        <dbReference type="ARBA" id="ARBA00004947"/>
    </source>
</evidence>
<dbReference type="InterPro" id="IPR005886">
    <property type="entry name" value="UDP_G4E"/>
</dbReference>
<comment type="cofactor">
    <cofactor evidence="2 7">
        <name>NAD(+)</name>
        <dbReference type="ChEBI" id="CHEBI:57540"/>
    </cofactor>
</comment>
<dbReference type="InterPro" id="IPR001509">
    <property type="entry name" value="Epimerase_deHydtase"/>
</dbReference>
<evidence type="ECO:0000256" key="4">
    <source>
        <dbReference type="ARBA" id="ARBA00013189"/>
    </source>
</evidence>
<organism evidence="9 10">
    <name type="scientific">Hoylesella nanceiensis</name>
    <dbReference type="NCBI Taxonomy" id="425941"/>
    <lineage>
        <taxon>Bacteria</taxon>
        <taxon>Pseudomonadati</taxon>
        <taxon>Bacteroidota</taxon>
        <taxon>Bacteroidia</taxon>
        <taxon>Bacteroidales</taxon>
        <taxon>Prevotellaceae</taxon>
        <taxon>Hoylesella</taxon>
    </lineage>
</organism>
<dbReference type="CDD" id="cd05247">
    <property type="entry name" value="UDP_G4E_1_SDR_e"/>
    <property type="match status" value="1"/>
</dbReference>
<proteinExistence type="inferred from homology"/>
<evidence type="ECO:0000259" key="8">
    <source>
        <dbReference type="Pfam" id="PF01370"/>
    </source>
</evidence>
<keyword evidence="10" id="KW-1185">Reference proteome</keyword>
<gene>
    <name evidence="9" type="primary">galE</name>
    <name evidence="9" type="ORF">KZO38_00570</name>
</gene>
<dbReference type="EC" id="5.1.3.2" evidence="4 7"/>
<evidence type="ECO:0000313" key="9">
    <source>
        <dbReference type="EMBL" id="MBW4768264.1"/>
    </source>
</evidence>
<dbReference type="PANTHER" id="PTHR43725">
    <property type="entry name" value="UDP-GLUCOSE 4-EPIMERASE"/>
    <property type="match status" value="1"/>
</dbReference>
<dbReference type="EMBL" id="JAHXCT010000001">
    <property type="protein sequence ID" value="MBW4768264.1"/>
    <property type="molecule type" value="Genomic_DNA"/>
</dbReference>
<comment type="catalytic activity">
    <reaction evidence="1 7">
        <text>UDP-alpha-D-glucose = UDP-alpha-D-galactose</text>
        <dbReference type="Rhea" id="RHEA:22168"/>
        <dbReference type="ChEBI" id="CHEBI:58885"/>
        <dbReference type="ChEBI" id="CHEBI:66914"/>
        <dbReference type="EC" id="5.1.3.2"/>
    </reaction>
</comment>
<reference evidence="9 10" key="1">
    <citation type="submission" date="2021-07" db="EMBL/GenBank/DDBJ databases">
        <title>Genomic diversity and antimicrobial resistance of Prevotella spp. isolated from chronic lung disease airways.</title>
        <authorList>
            <person name="Webb K.A."/>
            <person name="Olagoke O.S."/>
            <person name="Baird T."/>
            <person name="Neill J."/>
            <person name="Pham A."/>
            <person name="Wells T.J."/>
            <person name="Ramsay K.A."/>
            <person name="Bell S.C."/>
            <person name="Sarovich D.S."/>
            <person name="Price E.P."/>
        </authorList>
    </citation>
    <scope>NUCLEOTIDE SEQUENCE [LARGE SCALE GENOMIC DNA]</scope>
    <source>
        <strain evidence="9 10">SCHI0011.S.12</strain>
    </source>
</reference>
<comment type="subunit">
    <text evidence="7">Homodimer.</text>
</comment>
<comment type="similarity">
    <text evidence="7">Belongs to the NAD(P)-dependent epimerase/dehydratase family.</text>
</comment>
<keyword evidence="7" id="KW-0119">Carbohydrate metabolism</keyword>